<gene>
    <name evidence="1" type="ORF">PECAL_2P19030</name>
</gene>
<evidence type="ECO:0000313" key="2">
    <source>
        <dbReference type="Proteomes" id="UP000789595"/>
    </source>
</evidence>
<proteinExistence type="predicted"/>
<evidence type="ECO:0000313" key="1">
    <source>
        <dbReference type="EMBL" id="CAH0368814.1"/>
    </source>
</evidence>
<name>A0A8J2WVD9_9STRA</name>
<dbReference type="EMBL" id="CAKKNE010000002">
    <property type="protein sequence ID" value="CAH0368814.1"/>
    <property type="molecule type" value="Genomic_DNA"/>
</dbReference>
<dbReference type="Proteomes" id="UP000789595">
    <property type="component" value="Unassembled WGS sequence"/>
</dbReference>
<accession>A0A8J2WVD9</accession>
<dbReference type="AlphaFoldDB" id="A0A8J2WVD9"/>
<feature type="non-terminal residue" evidence="1">
    <location>
        <position position="1"/>
    </location>
</feature>
<comment type="caution">
    <text evidence="1">The sequence shown here is derived from an EMBL/GenBank/DDBJ whole genome shotgun (WGS) entry which is preliminary data.</text>
</comment>
<reference evidence="1" key="1">
    <citation type="submission" date="2021-11" db="EMBL/GenBank/DDBJ databases">
        <authorList>
            <consortium name="Genoscope - CEA"/>
            <person name="William W."/>
        </authorList>
    </citation>
    <scope>NUCLEOTIDE SEQUENCE</scope>
</reference>
<organism evidence="1 2">
    <name type="scientific">Pelagomonas calceolata</name>
    <dbReference type="NCBI Taxonomy" id="35677"/>
    <lineage>
        <taxon>Eukaryota</taxon>
        <taxon>Sar</taxon>
        <taxon>Stramenopiles</taxon>
        <taxon>Ochrophyta</taxon>
        <taxon>Pelagophyceae</taxon>
        <taxon>Pelagomonadales</taxon>
        <taxon>Pelagomonadaceae</taxon>
        <taxon>Pelagomonas</taxon>
    </lineage>
</organism>
<protein>
    <submittedName>
        <fullName evidence="1">Uncharacterized protein</fullName>
    </submittedName>
</protein>
<keyword evidence="2" id="KW-1185">Reference proteome</keyword>
<sequence length="49" mass="5619">PLFCVNISHYLKYVRSKFAGLSYERGRATVISYFGVRPLARARPAAQTW</sequence>